<evidence type="ECO:0000256" key="6">
    <source>
        <dbReference type="ARBA" id="ARBA00022840"/>
    </source>
</evidence>
<keyword evidence="2 8" id="KW-0963">Cytoplasm</keyword>
<feature type="transmembrane region" description="Helical" evidence="9">
    <location>
        <begin position="21"/>
        <end position="39"/>
    </location>
</feature>
<protein>
    <recommendedName>
        <fullName evidence="8">tRNA(Ile)-lysidine synthase</fullName>
        <ecNumber evidence="8">6.3.4.19</ecNumber>
    </recommendedName>
    <alternativeName>
        <fullName evidence="8">tRNA(Ile)-2-lysyl-cytidine synthase</fullName>
    </alternativeName>
    <alternativeName>
        <fullName evidence="8">tRNA(Ile)-lysidine synthetase</fullName>
    </alternativeName>
</protein>
<reference evidence="11 12" key="1">
    <citation type="submission" date="2020-08" db="EMBL/GenBank/DDBJ databases">
        <title>Genome public.</title>
        <authorList>
            <person name="Liu C."/>
            <person name="Sun Q."/>
        </authorList>
    </citation>
    <scope>NUCLEOTIDE SEQUENCE [LARGE SCALE GENOMIC DNA]</scope>
    <source>
        <strain evidence="11 12">NSJ-46</strain>
    </source>
</reference>
<dbReference type="NCBIfam" id="TIGR02433">
    <property type="entry name" value="lysidine_TilS_C"/>
    <property type="match status" value="1"/>
</dbReference>
<dbReference type="HAMAP" id="MF_01161">
    <property type="entry name" value="tRNA_Ile_lys_synt"/>
    <property type="match status" value="1"/>
</dbReference>
<comment type="domain">
    <text evidence="8">The N-terminal region contains the highly conserved SGGXDS motif, predicted to be a P-loop motif involved in ATP binding.</text>
</comment>
<evidence type="ECO:0000259" key="10">
    <source>
        <dbReference type="SMART" id="SM00977"/>
    </source>
</evidence>
<keyword evidence="9" id="KW-1133">Transmembrane helix</keyword>
<feature type="binding site" evidence="8">
    <location>
        <begin position="26"/>
        <end position="31"/>
    </location>
    <ligand>
        <name>ATP</name>
        <dbReference type="ChEBI" id="CHEBI:30616"/>
    </ligand>
</feature>
<dbReference type="EC" id="6.3.4.19" evidence="8"/>
<comment type="similarity">
    <text evidence="8">Belongs to the tRNA(Ile)-lysidine synthase family.</text>
</comment>
<dbReference type="InterPro" id="IPR012795">
    <property type="entry name" value="tRNA_Ile_lys_synt_N"/>
</dbReference>
<feature type="domain" description="Lysidine-tRNA(Ile) synthetase C-terminal" evidence="10">
    <location>
        <begin position="378"/>
        <end position="450"/>
    </location>
</feature>
<dbReference type="SMART" id="SM00977">
    <property type="entry name" value="TilS_C"/>
    <property type="match status" value="1"/>
</dbReference>
<comment type="subcellular location">
    <subcellularLocation>
        <location evidence="1 8">Cytoplasm</location>
    </subcellularLocation>
</comment>
<dbReference type="InterPro" id="IPR011063">
    <property type="entry name" value="TilS/TtcA_N"/>
</dbReference>
<dbReference type="SUPFAM" id="SSF52402">
    <property type="entry name" value="Adenine nucleotide alpha hydrolases-like"/>
    <property type="match status" value="1"/>
</dbReference>
<organism evidence="11 12">
    <name type="scientific">Jingyaoa shaoxingensis</name>
    <dbReference type="NCBI Taxonomy" id="2763671"/>
    <lineage>
        <taxon>Bacteria</taxon>
        <taxon>Bacillati</taxon>
        <taxon>Bacillota</taxon>
        <taxon>Clostridia</taxon>
        <taxon>Lachnospirales</taxon>
        <taxon>Lachnospiraceae</taxon>
        <taxon>Jingyaoa</taxon>
    </lineage>
</organism>
<keyword evidence="6 8" id="KW-0067">ATP-binding</keyword>
<dbReference type="RefSeq" id="WP_249308107.1">
    <property type="nucleotide sequence ID" value="NZ_JACRSZ010000007.1"/>
</dbReference>
<dbReference type="SUPFAM" id="SSF56037">
    <property type="entry name" value="PheT/TilS domain"/>
    <property type="match status" value="1"/>
</dbReference>
<keyword evidence="5 8" id="KW-0547">Nucleotide-binding</keyword>
<evidence type="ECO:0000256" key="3">
    <source>
        <dbReference type="ARBA" id="ARBA00022598"/>
    </source>
</evidence>
<evidence type="ECO:0000256" key="1">
    <source>
        <dbReference type="ARBA" id="ARBA00004496"/>
    </source>
</evidence>
<comment type="caution">
    <text evidence="11">The sequence shown here is derived from an EMBL/GenBank/DDBJ whole genome shotgun (WGS) entry which is preliminary data.</text>
</comment>
<gene>
    <name evidence="8 11" type="primary">tilS</name>
    <name evidence="11" type="ORF">H8716_08285</name>
</gene>
<dbReference type="InterPro" id="IPR012796">
    <property type="entry name" value="Lysidine-tRNA-synth_C"/>
</dbReference>
<evidence type="ECO:0000256" key="2">
    <source>
        <dbReference type="ARBA" id="ARBA00022490"/>
    </source>
</evidence>
<evidence type="ECO:0000256" key="8">
    <source>
        <dbReference type="HAMAP-Rule" id="MF_01161"/>
    </source>
</evidence>
<keyword evidence="4 8" id="KW-0819">tRNA processing</keyword>
<dbReference type="PANTHER" id="PTHR43033">
    <property type="entry name" value="TRNA(ILE)-LYSIDINE SYNTHASE-RELATED"/>
    <property type="match status" value="1"/>
</dbReference>
<keyword evidence="3 8" id="KW-0436">Ligase</keyword>
<evidence type="ECO:0000256" key="7">
    <source>
        <dbReference type="ARBA" id="ARBA00048539"/>
    </source>
</evidence>
<evidence type="ECO:0000313" key="12">
    <source>
        <dbReference type="Proteomes" id="UP000657421"/>
    </source>
</evidence>
<name>A0ABR7N9K0_9FIRM</name>
<sequence length="464" mass="53998">MMQKAWNAIRTWHMIQPQDRVLVGVSGGADSVCLFMVLLEFQKQMTFEIKVVHVEHGIRGEESLRDERYVRELCEKYQVEYECVSCDIPAMAKEKKISIEEAGRNARYEAFDRIGEKWRANRIAVAHNQNDQAETILWNLARGSGLDGAAGIRPVRGKIIRPLLECSRTEIEAFLKKKNIQWCEDGTNDELDYTRNIIRNRLLPEMKEQLNTRVITHLAEFGTEMRRTEEFLDILVKEACQKMAVIKDGKAQLEVTCLEQEAELLQERILRRCLKEAGCGLKDLQREHIQSMKELMHMQSGKKIQLPCGWVAERVFDTLVIQKKEEDRILPELQLRIPGETRTEHGSFFTRIISNENQPIEQKKYTKWLDYDKITAGILLRGRKPGDYLTVNRQGGRKKLKTYFMEEKIPVDQRKGVWLLTCGEEVIWVVGHRISEAYKVEKNTREILEITYKEAASWQNISVC</sequence>
<accession>A0ABR7N9K0</accession>
<dbReference type="GO" id="GO:0032267">
    <property type="term" value="F:tRNA(Ile)-lysidine synthase activity"/>
    <property type="evidence" value="ECO:0007669"/>
    <property type="project" value="UniProtKB-EC"/>
</dbReference>
<proteinExistence type="inferred from homology"/>
<comment type="catalytic activity">
    <reaction evidence="7 8">
        <text>cytidine(34) in tRNA(Ile2) + L-lysine + ATP = lysidine(34) in tRNA(Ile2) + AMP + diphosphate + H(+)</text>
        <dbReference type="Rhea" id="RHEA:43744"/>
        <dbReference type="Rhea" id="RHEA-COMP:10625"/>
        <dbReference type="Rhea" id="RHEA-COMP:10670"/>
        <dbReference type="ChEBI" id="CHEBI:15378"/>
        <dbReference type="ChEBI" id="CHEBI:30616"/>
        <dbReference type="ChEBI" id="CHEBI:32551"/>
        <dbReference type="ChEBI" id="CHEBI:33019"/>
        <dbReference type="ChEBI" id="CHEBI:82748"/>
        <dbReference type="ChEBI" id="CHEBI:83665"/>
        <dbReference type="ChEBI" id="CHEBI:456215"/>
        <dbReference type="EC" id="6.3.4.19"/>
    </reaction>
</comment>
<dbReference type="Gene3D" id="1.20.59.20">
    <property type="match status" value="1"/>
</dbReference>
<evidence type="ECO:0000256" key="5">
    <source>
        <dbReference type="ARBA" id="ARBA00022741"/>
    </source>
</evidence>
<dbReference type="CDD" id="cd01992">
    <property type="entry name" value="TilS_N"/>
    <property type="match status" value="1"/>
</dbReference>
<comment type="function">
    <text evidence="8">Ligates lysine onto the cytidine present at position 34 of the AUA codon-specific tRNA(Ile) that contains the anticodon CAU, in an ATP-dependent manner. Cytidine is converted to lysidine, thus changing the amino acid specificity of the tRNA from methionine to isoleucine.</text>
</comment>
<dbReference type="Gene3D" id="3.40.50.620">
    <property type="entry name" value="HUPs"/>
    <property type="match status" value="1"/>
</dbReference>
<dbReference type="PANTHER" id="PTHR43033:SF1">
    <property type="entry name" value="TRNA(ILE)-LYSIDINE SYNTHASE-RELATED"/>
    <property type="match status" value="1"/>
</dbReference>
<dbReference type="Proteomes" id="UP000657421">
    <property type="component" value="Unassembled WGS sequence"/>
</dbReference>
<dbReference type="Pfam" id="PF11734">
    <property type="entry name" value="TilS_C"/>
    <property type="match status" value="1"/>
</dbReference>
<dbReference type="SUPFAM" id="SSF82829">
    <property type="entry name" value="MesJ substrate recognition domain-like"/>
    <property type="match status" value="1"/>
</dbReference>
<dbReference type="NCBIfam" id="TIGR02432">
    <property type="entry name" value="lysidine_TilS_N"/>
    <property type="match status" value="1"/>
</dbReference>
<evidence type="ECO:0000313" key="11">
    <source>
        <dbReference type="EMBL" id="MBC8573078.1"/>
    </source>
</evidence>
<evidence type="ECO:0000256" key="4">
    <source>
        <dbReference type="ARBA" id="ARBA00022694"/>
    </source>
</evidence>
<keyword evidence="9" id="KW-0812">Transmembrane</keyword>
<keyword evidence="9" id="KW-0472">Membrane</keyword>
<dbReference type="InterPro" id="IPR012094">
    <property type="entry name" value="tRNA_Ile_lys_synt"/>
</dbReference>
<dbReference type="Pfam" id="PF01171">
    <property type="entry name" value="ATP_bind_3"/>
    <property type="match status" value="1"/>
</dbReference>
<evidence type="ECO:0000256" key="9">
    <source>
        <dbReference type="SAM" id="Phobius"/>
    </source>
</evidence>
<dbReference type="InterPro" id="IPR014729">
    <property type="entry name" value="Rossmann-like_a/b/a_fold"/>
</dbReference>
<dbReference type="EMBL" id="JACRSZ010000007">
    <property type="protein sequence ID" value="MBC8573078.1"/>
    <property type="molecule type" value="Genomic_DNA"/>
</dbReference>
<keyword evidence="12" id="KW-1185">Reference proteome</keyword>